<name>A0A2N8ZMV2_9VIBR</name>
<organism evidence="2 3">
    <name type="scientific">Vibrio tapetis subsp. tapetis</name>
    <dbReference type="NCBI Taxonomy" id="1671868"/>
    <lineage>
        <taxon>Bacteria</taxon>
        <taxon>Pseudomonadati</taxon>
        <taxon>Pseudomonadota</taxon>
        <taxon>Gammaproteobacteria</taxon>
        <taxon>Vibrionales</taxon>
        <taxon>Vibrionaceae</taxon>
        <taxon>Vibrio</taxon>
    </lineage>
</organism>
<dbReference type="KEGG" id="vta:B1643"/>
<dbReference type="EMBL" id="LT960612">
    <property type="protein sequence ID" value="SON53254.1"/>
    <property type="molecule type" value="Genomic_DNA"/>
</dbReference>
<feature type="chain" id="PRO_5014724905" evidence="1">
    <location>
        <begin position="18"/>
        <end position="163"/>
    </location>
</feature>
<dbReference type="PROSITE" id="PS51257">
    <property type="entry name" value="PROKAR_LIPOPROTEIN"/>
    <property type="match status" value="1"/>
</dbReference>
<gene>
    <name evidence="2" type="ORF">VTAP4600_B1643</name>
</gene>
<feature type="signal peptide" evidence="1">
    <location>
        <begin position="1"/>
        <end position="17"/>
    </location>
</feature>
<dbReference type="Proteomes" id="UP000235828">
    <property type="component" value="Chromosome B"/>
</dbReference>
<keyword evidence="1" id="KW-0732">Signal</keyword>
<dbReference type="RefSeq" id="WP_102525297.1">
    <property type="nucleotide sequence ID" value="NZ_LT960612.1"/>
</dbReference>
<keyword evidence="3" id="KW-1185">Reference proteome</keyword>
<dbReference type="AlphaFoldDB" id="A0A2N8ZMV2"/>
<accession>A0A2N8ZMV2</accession>
<proteinExistence type="predicted"/>
<protein>
    <submittedName>
        <fullName evidence="2">Uncharacterized protein</fullName>
    </submittedName>
</protein>
<reference evidence="2 3" key="1">
    <citation type="submission" date="2017-10" db="EMBL/GenBank/DDBJ databases">
        <authorList>
            <person name="Banno H."/>
            <person name="Chua N.-H."/>
        </authorList>
    </citation>
    <scope>NUCLEOTIDE SEQUENCE [LARGE SCALE GENOMIC DNA]</scope>
    <source>
        <strain evidence="2">Vibrio tapetis CECT4600</strain>
    </source>
</reference>
<sequence>MKRYLSIFLLFSFSCLAQESTEPTQVSYSVVAETPEAQVMIEKEIKKRFEQNTKLEISNDVYWSKLIILAAPTVESQINPKGWVFSIAHASNYPTVIVASNVLGNEDPKFQSHVKDVTPVLEYMLGEEGLFTYMNAAHLDELSEQKLNLLLDSVMENFTSRLR</sequence>
<evidence type="ECO:0000256" key="1">
    <source>
        <dbReference type="SAM" id="SignalP"/>
    </source>
</evidence>
<evidence type="ECO:0000313" key="2">
    <source>
        <dbReference type="EMBL" id="SON53254.1"/>
    </source>
</evidence>
<evidence type="ECO:0000313" key="3">
    <source>
        <dbReference type="Proteomes" id="UP000235828"/>
    </source>
</evidence>